<accession>A0A834M578</accession>
<dbReference type="AlphaFoldDB" id="A0A834M578"/>
<gene>
    <name evidence="1" type="ORF">GWI33_014713</name>
</gene>
<organism evidence="1 2">
    <name type="scientific">Rhynchophorus ferrugineus</name>
    <name type="common">Red palm weevil</name>
    <name type="synonym">Curculio ferrugineus</name>
    <dbReference type="NCBI Taxonomy" id="354439"/>
    <lineage>
        <taxon>Eukaryota</taxon>
        <taxon>Metazoa</taxon>
        <taxon>Ecdysozoa</taxon>
        <taxon>Arthropoda</taxon>
        <taxon>Hexapoda</taxon>
        <taxon>Insecta</taxon>
        <taxon>Pterygota</taxon>
        <taxon>Neoptera</taxon>
        <taxon>Endopterygota</taxon>
        <taxon>Coleoptera</taxon>
        <taxon>Polyphaga</taxon>
        <taxon>Cucujiformia</taxon>
        <taxon>Curculionidae</taxon>
        <taxon>Dryophthorinae</taxon>
        <taxon>Rhynchophorus</taxon>
    </lineage>
</organism>
<name>A0A834M578_RHYFE</name>
<reference evidence="1" key="1">
    <citation type="submission" date="2020-08" db="EMBL/GenBank/DDBJ databases">
        <title>Genome sequencing and assembly of the red palm weevil Rhynchophorus ferrugineus.</title>
        <authorList>
            <person name="Dias G.B."/>
            <person name="Bergman C.M."/>
            <person name="Manee M."/>
        </authorList>
    </citation>
    <scope>NUCLEOTIDE SEQUENCE</scope>
    <source>
        <strain evidence="1">AA-2017</strain>
        <tissue evidence="1">Whole larva</tissue>
    </source>
</reference>
<keyword evidence="2" id="KW-1185">Reference proteome</keyword>
<sequence>MEINQVSASCGAAIGRTHGHNNTADPKEITRFAVLRRQRVRRPRARRNSFGIFPVRFHCWFASTIGKKMDGEKERLHGTAPRLYNRDFFVDIVADDHDYHKNGDNDRDYYYMSIGGRKNLVLINNIANMSDDFRISGCFTT</sequence>
<evidence type="ECO:0000313" key="1">
    <source>
        <dbReference type="EMBL" id="KAF7272501.1"/>
    </source>
</evidence>
<dbReference type="EMBL" id="JAACXV010013754">
    <property type="protein sequence ID" value="KAF7272501.1"/>
    <property type="molecule type" value="Genomic_DNA"/>
</dbReference>
<comment type="caution">
    <text evidence="1">The sequence shown here is derived from an EMBL/GenBank/DDBJ whole genome shotgun (WGS) entry which is preliminary data.</text>
</comment>
<protein>
    <submittedName>
        <fullName evidence="1">Uncharacterized protein</fullName>
    </submittedName>
</protein>
<dbReference type="Proteomes" id="UP000625711">
    <property type="component" value="Unassembled WGS sequence"/>
</dbReference>
<proteinExistence type="predicted"/>
<evidence type="ECO:0000313" key="2">
    <source>
        <dbReference type="Proteomes" id="UP000625711"/>
    </source>
</evidence>